<evidence type="ECO:0000256" key="2">
    <source>
        <dbReference type="ARBA" id="ARBA00006679"/>
    </source>
</evidence>
<dbReference type="OrthoDB" id="9813193at2"/>
<comment type="subcellular location">
    <subcellularLocation>
        <location evidence="1">Cell membrane</location>
        <topology evidence="1">Multi-pass membrane protein</topology>
    </subcellularLocation>
</comment>
<feature type="transmembrane region" description="Helical" evidence="7">
    <location>
        <begin position="113"/>
        <end position="130"/>
    </location>
</feature>
<proteinExistence type="inferred from homology"/>
<evidence type="ECO:0000256" key="3">
    <source>
        <dbReference type="ARBA" id="ARBA00022475"/>
    </source>
</evidence>
<evidence type="ECO:0000313" key="9">
    <source>
        <dbReference type="Proteomes" id="UP000270185"/>
    </source>
</evidence>
<dbReference type="InterPro" id="IPR051907">
    <property type="entry name" value="DoxX-like_oxidoreductase"/>
</dbReference>
<dbReference type="Pfam" id="PF07681">
    <property type="entry name" value="DoxX"/>
    <property type="match status" value="1"/>
</dbReference>
<dbReference type="GO" id="GO:0005886">
    <property type="term" value="C:plasma membrane"/>
    <property type="evidence" value="ECO:0007669"/>
    <property type="project" value="UniProtKB-SubCell"/>
</dbReference>
<accession>A0A3G8XPG7</accession>
<dbReference type="PANTHER" id="PTHR33452:SF1">
    <property type="entry name" value="INNER MEMBRANE PROTEIN YPHA-RELATED"/>
    <property type="match status" value="1"/>
</dbReference>
<gene>
    <name evidence="8" type="ORF">EIB73_02600</name>
</gene>
<feature type="transmembrane region" description="Helical" evidence="7">
    <location>
        <begin position="85"/>
        <end position="101"/>
    </location>
</feature>
<name>A0A3G8XPG7_9FLAO</name>
<keyword evidence="4 7" id="KW-0812">Transmembrane</keyword>
<reference evidence="9" key="1">
    <citation type="submission" date="2018-11" db="EMBL/GenBank/DDBJ databases">
        <title>Proposal to divide the Flavobacteriaceae and reorganize its genera based on Amino Acid Identity values calculated from whole genome sequences.</title>
        <authorList>
            <person name="Nicholson A.C."/>
            <person name="Gulvik C.A."/>
            <person name="Whitney A.M."/>
            <person name="Humrighouse B.W."/>
            <person name="Bell M."/>
            <person name="Holmes B."/>
            <person name="Steigerwalt A.G."/>
            <person name="Villarma A."/>
            <person name="Sheth M."/>
            <person name="Batra D."/>
            <person name="Pryor J."/>
            <person name="Bernardet J.-F."/>
            <person name="Hugo C."/>
            <person name="Kampfer P."/>
            <person name="Newman J.D."/>
            <person name="McQuiston J.R."/>
        </authorList>
    </citation>
    <scope>NUCLEOTIDE SEQUENCE [LARGE SCALE GENOMIC DNA]</scope>
    <source>
        <strain evidence="9">G0081</strain>
    </source>
</reference>
<feature type="transmembrane region" description="Helical" evidence="7">
    <location>
        <begin position="12"/>
        <end position="35"/>
    </location>
</feature>
<dbReference type="KEGG" id="ccas:EIB73_02600"/>
<dbReference type="InterPro" id="IPR032808">
    <property type="entry name" value="DoxX"/>
</dbReference>
<evidence type="ECO:0000256" key="5">
    <source>
        <dbReference type="ARBA" id="ARBA00022989"/>
    </source>
</evidence>
<evidence type="ECO:0000256" key="7">
    <source>
        <dbReference type="SAM" id="Phobius"/>
    </source>
</evidence>
<evidence type="ECO:0000313" key="8">
    <source>
        <dbReference type="EMBL" id="AZI32134.1"/>
    </source>
</evidence>
<evidence type="ECO:0000256" key="6">
    <source>
        <dbReference type="ARBA" id="ARBA00023136"/>
    </source>
</evidence>
<keyword evidence="3" id="KW-1003">Cell membrane</keyword>
<keyword evidence="5 7" id="KW-1133">Transmembrane helix</keyword>
<dbReference type="Proteomes" id="UP000270185">
    <property type="component" value="Chromosome"/>
</dbReference>
<dbReference type="AlphaFoldDB" id="A0A3G8XPG7"/>
<comment type="similarity">
    <text evidence="2">Belongs to the DoxX family.</text>
</comment>
<sequence length="143" mass="16478">MNYFFSTKDSSVLNDIMMLLVRVFIGIAMIFLHGLPKLENLLSSEPIKFYNFLSLSEETTLIIATIIEIVGAFFIIIGLFTRASSLILMLMMIIAAFGYHYSDPFSLRENSLLYLSIFTLIFAFGSRKYSIDNMLTKRRESKW</sequence>
<dbReference type="PANTHER" id="PTHR33452">
    <property type="entry name" value="OXIDOREDUCTASE CATD-RELATED"/>
    <property type="match status" value="1"/>
</dbReference>
<keyword evidence="9" id="KW-1185">Reference proteome</keyword>
<evidence type="ECO:0000256" key="1">
    <source>
        <dbReference type="ARBA" id="ARBA00004651"/>
    </source>
</evidence>
<dbReference type="EMBL" id="CP034159">
    <property type="protein sequence ID" value="AZI32134.1"/>
    <property type="molecule type" value="Genomic_DNA"/>
</dbReference>
<feature type="transmembrane region" description="Helical" evidence="7">
    <location>
        <begin position="61"/>
        <end position="80"/>
    </location>
</feature>
<dbReference type="RefSeq" id="WP_125022350.1">
    <property type="nucleotide sequence ID" value="NZ_CP034159.1"/>
</dbReference>
<organism evidence="8 9">
    <name type="scientific">Kaistella carnis</name>
    <dbReference type="NCBI Taxonomy" id="1241979"/>
    <lineage>
        <taxon>Bacteria</taxon>
        <taxon>Pseudomonadati</taxon>
        <taxon>Bacteroidota</taxon>
        <taxon>Flavobacteriia</taxon>
        <taxon>Flavobacteriales</taxon>
        <taxon>Weeksellaceae</taxon>
        <taxon>Chryseobacterium group</taxon>
        <taxon>Kaistella</taxon>
    </lineage>
</organism>
<evidence type="ECO:0000256" key="4">
    <source>
        <dbReference type="ARBA" id="ARBA00022692"/>
    </source>
</evidence>
<protein>
    <submittedName>
        <fullName evidence="8">DoxX family protein</fullName>
    </submittedName>
</protein>
<keyword evidence="6 7" id="KW-0472">Membrane</keyword>